<reference evidence="10" key="1">
    <citation type="submission" date="2008-06" db="EMBL/GenBank/DDBJ databases">
        <authorList>
            <consortium name="NIH - Xenopus Gene Collection (XGC) project"/>
        </authorList>
    </citation>
    <scope>NUCLEOTIDE SEQUENCE [LARGE SCALE MRNA]</scope>
    <source>
        <tissue evidence="10">Testes</tissue>
    </source>
</reference>
<dbReference type="Gene3D" id="2.60.40.10">
    <property type="entry name" value="Immunoglobulins"/>
    <property type="match status" value="1"/>
</dbReference>
<evidence type="ECO:0000256" key="8">
    <source>
        <dbReference type="SAM" id="MobiDB-lite"/>
    </source>
</evidence>
<keyword evidence="5" id="KW-1015">Disulfide bond</keyword>
<evidence type="ECO:0000256" key="7">
    <source>
        <dbReference type="RuleBase" id="RU004439"/>
    </source>
</evidence>
<dbReference type="FunFam" id="2.60.40.10:FF:001497">
    <property type="entry name" value="MHC class I antigen"/>
    <property type="match status" value="1"/>
</dbReference>
<evidence type="ECO:0000256" key="1">
    <source>
        <dbReference type="ARBA" id="ARBA00004236"/>
    </source>
</evidence>
<dbReference type="Pfam" id="PF00129">
    <property type="entry name" value="MHC_I"/>
    <property type="match status" value="1"/>
</dbReference>
<dbReference type="SUPFAM" id="SSF48726">
    <property type="entry name" value="Immunoglobulin"/>
    <property type="match status" value="1"/>
</dbReference>
<dbReference type="EMBL" id="BC167625">
    <property type="protein sequence ID" value="AAI67625.1"/>
    <property type="molecule type" value="mRNA"/>
</dbReference>
<evidence type="ECO:0000256" key="4">
    <source>
        <dbReference type="ARBA" id="ARBA00023136"/>
    </source>
</evidence>
<keyword evidence="4" id="KW-0472">Membrane</keyword>
<dbReference type="Gene3D" id="3.30.500.10">
    <property type="entry name" value="MHC class I-like antigen recognition-like"/>
    <property type="match status" value="1"/>
</dbReference>
<dbReference type="PROSITE" id="PS50835">
    <property type="entry name" value="IG_LIKE"/>
    <property type="match status" value="1"/>
</dbReference>
<evidence type="ECO:0000256" key="3">
    <source>
        <dbReference type="ARBA" id="ARBA00022729"/>
    </source>
</evidence>
<dbReference type="OrthoDB" id="8936120at2759"/>
<dbReference type="AlphaFoldDB" id="B3DLY2"/>
<keyword evidence="3" id="KW-0732">Signal</keyword>
<keyword evidence="6" id="KW-0325">Glycoprotein</keyword>
<proteinExistence type="evidence at transcript level"/>
<keyword evidence="2" id="KW-1003">Cell membrane</keyword>
<comment type="subcellular location">
    <subcellularLocation>
        <location evidence="1">Cell membrane</location>
    </subcellularLocation>
</comment>
<dbReference type="InterPro" id="IPR011162">
    <property type="entry name" value="MHC_I/II-like_Ag-recog"/>
</dbReference>
<evidence type="ECO:0000256" key="2">
    <source>
        <dbReference type="ARBA" id="ARBA00022475"/>
    </source>
</evidence>
<dbReference type="PANTHER" id="PTHR16675:SF292">
    <property type="entry name" value="MAJOR HISTOCOMPATIBILITY COMPLEX CLASS I-RELATED GENE PROTEIN-LIKE"/>
    <property type="match status" value="1"/>
</dbReference>
<feature type="compositionally biased region" description="Pro residues" evidence="8">
    <location>
        <begin position="335"/>
        <end position="352"/>
    </location>
</feature>
<evidence type="ECO:0000313" key="10">
    <source>
        <dbReference type="EMBL" id="AAI67625.1"/>
    </source>
</evidence>
<dbReference type="InterPro" id="IPR001039">
    <property type="entry name" value="MHC_I_a_a1/a2"/>
</dbReference>
<dbReference type="PANTHER" id="PTHR16675">
    <property type="entry name" value="MHC CLASS I-RELATED"/>
    <property type="match status" value="1"/>
</dbReference>
<dbReference type="InterPro" id="IPR037055">
    <property type="entry name" value="MHC_I-like_Ag-recog_sf"/>
</dbReference>
<dbReference type="SUPFAM" id="SSF54452">
    <property type="entry name" value="MHC antigen-recognition domain"/>
    <property type="match status" value="1"/>
</dbReference>
<protein>
    <submittedName>
        <fullName evidence="10">LOC100170569 protein</fullName>
    </submittedName>
</protein>
<comment type="similarity">
    <text evidence="7">Belongs to the MHC class I family.</text>
</comment>
<feature type="region of interest" description="Disordered" evidence="8">
    <location>
        <begin position="450"/>
        <end position="482"/>
    </location>
</feature>
<evidence type="ECO:0000256" key="5">
    <source>
        <dbReference type="ARBA" id="ARBA00023157"/>
    </source>
</evidence>
<sequence>MVSAAAPGLPQYSITAFVDDIMIGRYSSNTRDIEMFVPVPEILSRHVRRKMEYAFHLEEEEKKGLEKIMEFSNMTYGSADIHVYQKKFICELDDDGSVGGFQEAAFDGEGFATFDKEKGVFVPLTQKASDVIRQCANCDLYAKSDKFYMENYCIHDLKLYLPYLIKLLDKKVPPKVKVSSSESESGTKLHCRVYGFYPRDVEVKWIKNGRDEIHSEEAAQILPNPDGTYQIRVSVGVTPEGGATYSCHIDHSSLNSTLVVPFPASFCSCARSPETASLCSCARSPETASFHSCARSPKAASFCSCARSPELAPSVPVPAPRKLPPSVPVPAPRKLPPSVPVPAPQKLPPSVPVPASRKLPPSVPVPASRKLPPSVPVPAPQKLPPSVPVPAPQKLPPSVPVPAPRKLPPSVPVPAPRKLPSSVPVPVLRKLSASAQGPQQQQLMPVLSDQIQPAPCPAPRTEGPLPCSPSRVLPPITLPEPQ</sequence>
<dbReference type="PRINTS" id="PR01638">
    <property type="entry name" value="MHCCLASSI"/>
</dbReference>
<feature type="region of interest" description="Disordered" evidence="8">
    <location>
        <begin position="335"/>
        <end position="422"/>
    </location>
</feature>
<name>B3DLY2_XENTR</name>
<dbReference type="SMART" id="SM00407">
    <property type="entry name" value="IGc1"/>
    <property type="match status" value="1"/>
</dbReference>
<evidence type="ECO:0000256" key="6">
    <source>
        <dbReference type="ARBA" id="ARBA00023180"/>
    </source>
</evidence>
<dbReference type="InterPro" id="IPR036179">
    <property type="entry name" value="Ig-like_dom_sf"/>
</dbReference>
<dbReference type="InterPro" id="IPR007110">
    <property type="entry name" value="Ig-like_dom"/>
</dbReference>
<dbReference type="InterPro" id="IPR003597">
    <property type="entry name" value="Ig_C1-set"/>
</dbReference>
<accession>B3DLY2</accession>
<gene>
    <name evidence="10" type="primary">LOC100170569</name>
</gene>
<dbReference type="GO" id="GO:0005886">
    <property type="term" value="C:plasma membrane"/>
    <property type="evidence" value="ECO:0007669"/>
    <property type="project" value="UniProtKB-SubCell"/>
</dbReference>
<feature type="compositionally biased region" description="Pro residues" evidence="8">
    <location>
        <begin position="373"/>
        <end position="417"/>
    </location>
</feature>
<evidence type="ECO:0000259" key="9">
    <source>
        <dbReference type="PROSITE" id="PS50835"/>
    </source>
</evidence>
<dbReference type="InterPro" id="IPR011161">
    <property type="entry name" value="MHC_I-like_Ag-recog"/>
</dbReference>
<dbReference type="FunFam" id="3.30.500.10:FF:000003">
    <property type="entry name" value="IgG receptor FcRn large subunit p51"/>
    <property type="match status" value="1"/>
</dbReference>
<organism evidence="10">
    <name type="scientific">Xenopus tropicalis</name>
    <name type="common">Western clawed frog</name>
    <name type="synonym">Silurana tropicalis</name>
    <dbReference type="NCBI Taxonomy" id="8364"/>
    <lineage>
        <taxon>Eukaryota</taxon>
        <taxon>Metazoa</taxon>
        <taxon>Chordata</taxon>
        <taxon>Craniata</taxon>
        <taxon>Vertebrata</taxon>
        <taxon>Euteleostomi</taxon>
        <taxon>Amphibia</taxon>
        <taxon>Batrachia</taxon>
        <taxon>Anura</taxon>
        <taxon>Pipoidea</taxon>
        <taxon>Pipidae</taxon>
        <taxon>Xenopodinae</taxon>
        <taxon>Xenopus</taxon>
        <taxon>Silurana</taxon>
    </lineage>
</organism>
<feature type="domain" description="Ig-like" evidence="9">
    <location>
        <begin position="174"/>
        <end position="259"/>
    </location>
</feature>
<dbReference type="InterPro" id="IPR013783">
    <property type="entry name" value="Ig-like_fold"/>
</dbReference>
<dbReference type="Pfam" id="PF07654">
    <property type="entry name" value="C1-set"/>
    <property type="match status" value="1"/>
</dbReference>
<dbReference type="InterPro" id="IPR050208">
    <property type="entry name" value="MHC_class-I_related"/>
</dbReference>